<accession>A0AA48GS58</accession>
<dbReference type="Proteomes" id="UP001238179">
    <property type="component" value="Chromosome"/>
</dbReference>
<name>A0AA48GS58_9BACT</name>
<evidence type="ECO:0000313" key="2">
    <source>
        <dbReference type="Proteomes" id="UP001238179"/>
    </source>
</evidence>
<keyword evidence="2" id="KW-1185">Reference proteome</keyword>
<dbReference type="EMBL" id="AP027080">
    <property type="protein sequence ID" value="BDU73260.1"/>
    <property type="molecule type" value="Genomic_DNA"/>
</dbReference>
<dbReference type="RefSeq" id="WP_316411909.1">
    <property type="nucleotide sequence ID" value="NZ_AP027080.1"/>
</dbReference>
<dbReference type="PROSITE" id="PS51257">
    <property type="entry name" value="PROKAR_LIPOPROTEIN"/>
    <property type="match status" value="1"/>
</dbReference>
<sequence>MRVPIIAGALVLMACGPQIPNKPAGVPEGAFWAGDSKGGAFVAIGVPDHEGWQVKIYDRHSGAVLAQGLFVIRRGAARPSFHQEDFAGWDGRAVRLTDGGVLEPKNP</sequence>
<evidence type="ECO:0000313" key="1">
    <source>
        <dbReference type="EMBL" id="BDU73260.1"/>
    </source>
</evidence>
<organism evidence="1 2">
    <name type="scientific">Mesoterricola silvestris</name>
    <dbReference type="NCBI Taxonomy" id="2927979"/>
    <lineage>
        <taxon>Bacteria</taxon>
        <taxon>Pseudomonadati</taxon>
        <taxon>Acidobacteriota</taxon>
        <taxon>Holophagae</taxon>
        <taxon>Holophagales</taxon>
        <taxon>Holophagaceae</taxon>
        <taxon>Mesoterricola</taxon>
    </lineage>
</organism>
<dbReference type="KEGG" id="msil:METEAL_24340"/>
<proteinExistence type="predicted"/>
<protein>
    <submittedName>
        <fullName evidence="1">Uncharacterized protein</fullName>
    </submittedName>
</protein>
<gene>
    <name evidence="1" type="ORF">METEAL_24340</name>
</gene>
<reference evidence="2" key="1">
    <citation type="journal article" date="2023" name="Int. J. Syst. Evol. Microbiol.">
        <title>Mesoterricola silvestris gen. nov., sp. nov., Mesoterricola sediminis sp. nov., Geothrix oryzae sp. nov., Geothrix edaphica sp. nov., Geothrix rubra sp. nov., and Geothrix limicola sp. nov., six novel members of Acidobacteriota isolated from soils.</title>
        <authorList>
            <person name="Itoh H."/>
            <person name="Sugisawa Y."/>
            <person name="Mise K."/>
            <person name="Xu Z."/>
            <person name="Kuniyasu M."/>
            <person name="Ushijima N."/>
            <person name="Kawano K."/>
            <person name="Kobayashi E."/>
            <person name="Shiratori Y."/>
            <person name="Masuda Y."/>
            <person name="Senoo K."/>
        </authorList>
    </citation>
    <scope>NUCLEOTIDE SEQUENCE [LARGE SCALE GENOMIC DNA]</scope>
    <source>
        <strain evidence="2">W79</strain>
    </source>
</reference>
<dbReference type="AlphaFoldDB" id="A0AA48GS58"/>